<keyword evidence="5" id="KW-0862">Zinc</keyword>
<evidence type="ECO:0000313" key="14">
    <source>
        <dbReference type="Proteomes" id="UP000738325"/>
    </source>
</evidence>
<dbReference type="NCBIfam" id="TIGR01297">
    <property type="entry name" value="CDF"/>
    <property type="match status" value="1"/>
</dbReference>
<reference evidence="13" key="1">
    <citation type="journal article" date="2020" name="Fungal Divers.">
        <title>Resolving the Mortierellaceae phylogeny through synthesis of multi-gene phylogenetics and phylogenomics.</title>
        <authorList>
            <person name="Vandepol N."/>
            <person name="Liber J."/>
            <person name="Desiro A."/>
            <person name="Na H."/>
            <person name="Kennedy M."/>
            <person name="Barry K."/>
            <person name="Grigoriev I.V."/>
            <person name="Miller A.N."/>
            <person name="O'Donnell K."/>
            <person name="Stajich J.E."/>
            <person name="Bonito G."/>
        </authorList>
    </citation>
    <scope>NUCLEOTIDE SEQUENCE</scope>
    <source>
        <strain evidence="13">REB-010B</strain>
    </source>
</reference>
<comment type="similarity">
    <text evidence="2">Belongs to the cation diffusion facilitator (CDF) transporter (TC 2.A.4) family. SLC30A subfamily.</text>
</comment>
<keyword evidence="3" id="KW-0813">Transport</keyword>
<keyword evidence="8 10" id="KW-0472">Membrane</keyword>
<evidence type="ECO:0000256" key="9">
    <source>
        <dbReference type="SAM" id="MobiDB-lite"/>
    </source>
</evidence>
<keyword evidence="4 10" id="KW-0812">Transmembrane</keyword>
<dbReference type="InterPro" id="IPR050681">
    <property type="entry name" value="CDF/SLC30A"/>
</dbReference>
<feature type="transmembrane region" description="Helical" evidence="10">
    <location>
        <begin position="289"/>
        <end position="312"/>
    </location>
</feature>
<dbReference type="GO" id="GO:0005385">
    <property type="term" value="F:zinc ion transmembrane transporter activity"/>
    <property type="evidence" value="ECO:0007669"/>
    <property type="project" value="TreeGrafter"/>
</dbReference>
<evidence type="ECO:0000256" key="4">
    <source>
        <dbReference type="ARBA" id="ARBA00022692"/>
    </source>
</evidence>
<comment type="subcellular location">
    <subcellularLocation>
        <location evidence="1">Membrane</location>
        <topology evidence="1">Multi-pass membrane protein</topology>
    </subcellularLocation>
</comment>
<dbReference type="GO" id="GO:0098771">
    <property type="term" value="P:inorganic ion homeostasis"/>
    <property type="evidence" value="ECO:0007669"/>
    <property type="project" value="UniProtKB-ARBA"/>
</dbReference>
<dbReference type="InterPro" id="IPR002524">
    <property type="entry name" value="Cation_efflux"/>
</dbReference>
<feature type="transmembrane region" description="Helical" evidence="10">
    <location>
        <begin position="124"/>
        <end position="142"/>
    </location>
</feature>
<name>A0A9P6UVM3_9FUNG</name>
<feature type="domain" description="Cation efflux protein transmembrane" evidence="11">
    <location>
        <begin position="93"/>
        <end position="347"/>
    </location>
</feature>
<dbReference type="InterPro" id="IPR027470">
    <property type="entry name" value="Cation_efflux_CTD"/>
</dbReference>
<proteinExistence type="inferred from homology"/>
<dbReference type="AlphaFoldDB" id="A0A9P6UVM3"/>
<dbReference type="GO" id="GO:0005886">
    <property type="term" value="C:plasma membrane"/>
    <property type="evidence" value="ECO:0007669"/>
    <property type="project" value="TreeGrafter"/>
</dbReference>
<dbReference type="PANTHER" id="PTHR11562:SF17">
    <property type="entry name" value="RE54080P-RELATED"/>
    <property type="match status" value="1"/>
</dbReference>
<evidence type="ECO:0000256" key="2">
    <source>
        <dbReference type="ARBA" id="ARBA00008873"/>
    </source>
</evidence>
<dbReference type="OrthoDB" id="9944568at2759"/>
<keyword evidence="7" id="KW-0406">Ion transport</keyword>
<dbReference type="Gene3D" id="1.20.1510.10">
    <property type="entry name" value="Cation efflux protein transmembrane domain"/>
    <property type="match status" value="1"/>
</dbReference>
<dbReference type="InterPro" id="IPR027469">
    <property type="entry name" value="Cation_efflux_TMD_sf"/>
</dbReference>
<evidence type="ECO:0000259" key="12">
    <source>
        <dbReference type="Pfam" id="PF16916"/>
    </source>
</evidence>
<feature type="region of interest" description="Disordered" evidence="9">
    <location>
        <begin position="1"/>
        <end position="60"/>
    </location>
</feature>
<evidence type="ECO:0000256" key="3">
    <source>
        <dbReference type="ARBA" id="ARBA00022448"/>
    </source>
</evidence>
<dbReference type="EMBL" id="JAAAIP010000235">
    <property type="protein sequence ID" value="KAG0321672.1"/>
    <property type="molecule type" value="Genomic_DNA"/>
</dbReference>
<evidence type="ECO:0000256" key="5">
    <source>
        <dbReference type="ARBA" id="ARBA00022906"/>
    </source>
</evidence>
<feature type="transmembrane region" description="Helical" evidence="10">
    <location>
        <begin position="163"/>
        <end position="183"/>
    </location>
</feature>
<dbReference type="Pfam" id="PF01545">
    <property type="entry name" value="Cation_efflux"/>
    <property type="match status" value="1"/>
</dbReference>
<feature type="compositionally biased region" description="Polar residues" evidence="9">
    <location>
        <begin position="232"/>
        <end position="245"/>
    </location>
</feature>
<keyword evidence="14" id="KW-1185">Reference proteome</keyword>
<evidence type="ECO:0000256" key="10">
    <source>
        <dbReference type="SAM" id="Phobius"/>
    </source>
</evidence>
<dbReference type="GO" id="GO:0030003">
    <property type="term" value="P:intracellular monoatomic cation homeostasis"/>
    <property type="evidence" value="ECO:0007669"/>
    <property type="project" value="UniProtKB-ARBA"/>
</dbReference>
<feature type="transmembrane region" description="Helical" evidence="10">
    <location>
        <begin position="95"/>
        <end position="118"/>
    </location>
</feature>
<evidence type="ECO:0000256" key="7">
    <source>
        <dbReference type="ARBA" id="ARBA00023065"/>
    </source>
</evidence>
<evidence type="ECO:0000313" key="13">
    <source>
        <dbReference type="EMBL" id="KAG0321672.1"/>
    </source>
</evidence>
<feature type="region of interest" description="Disordered" evidence="9">
    <location>
        <begin position="220"/>
        <end position="256"/>
    </location>
</feature>
<feature type="transmembrane region" description="Helical" evidence="10">
    <location>
        <begin position="318"/>
        <end position="339"/>
    </location>
</feature>
<dbReference type="PANTHER" id="PTHR11562">
    <property type="entry name" value="CATION EFFLUX PROTEIN/ ZINC TRANSPORTER"/>
    <property type="match status" value="1"/>
</dbReference>
<accession>A0A9P6UVM3</accession>
<feature type="compositionally biased region" description="Basic and acidic residues" evidence="9">
    <location>
        <begin position="24"/>
        <end position="38"/>
    </location>
</feature>
<dbReference type="InterPro" id="IPR058533">
    <property type="entry name" value="Cation_efflux_TM"/>
</dbReference>
<dbReference type="Proteomes" id="UP000738325">
    <property type="component" value="Unassembled WGS sequence"/>
</dbReference>
<comment type="caution">
    <text evidence="13">The sequence shown here is derived from an EMBL/GenBank/DDBJ whole genome shotgun (WGS) entry which is preliminary data.</text>
</comment>
<keyword evidence="6 10" id="KW-1133">Transmembrane helix</keyword>
<feature type="compositionally biased region" description="Low complexity" evidence="9">
    <location>
        <begin position="39"/>
        <end position="56"/>
    </location>
</feature>
<feature type="domain" description="Cation efflux protein cytoplasmic" evidence="12">
    <location>
        <begin position="351"/>
        <end position="427"/>
    </location>
</feature>
<evidence type="ECO:0000259" key="11">
    <source>
        <dbReference type="Pfam" id="PF01545"/>
    </source>
</evidence>
<evidence type="ECO:0000256" key="8">
    <source>
        <dbReference type="ARBA" id="ARBA00023136"/>
    </source>
</evidence>
<evidence type="ECO:0000256" key="1">
    <source>
        <dbReference type="ARBA" id="ARBA00004141"/>
    </source>
</evidence>
<keyword evidence="5" id="KW-0864">Zinc transport</keyword>
<gene>
    <name evidence="13" type="ORF">BGZ99_003754</name>
</gene>
<evidence type="ECO:0000256" key="6">
    <source>
        <dbReference type="ARBA" id="ARBA00022989"/>
    </source>
</evidence>
<protein>
    <submittedName>
        <fullName evidence="13">Uncharacterized protein</fullName>
    </submittedName>
</protein>
<feature type="transmembrane region" description="Helical" evidence="10">
    <location>
        <begin position="195"/>
        <end position="214"/>
    </location>
</feature>
<organism evidence="13 14">
    <name type="scientific">Dissophora globulifera</name>
    <dbReference type="NCBI Taxonomy" id="979702"/>
    <lineage>
        <taxon>Eukaryota</taxon>
        <taxon>Fungi</taxon>
        <taxon>Fungi incertae sedis</taxon>
        <taxon>Mucoromycota</taxon>
        <taxon>Mortierellomycotina</taxon>
        <taxon>Mortierellomycetes</taxon>
        <taxon>Mortierellales</taxon>
        <taxon>Mortierellaceae</taxon>
        <taxon>Dissophora</taxon>
    </lineage>
</organism>
<dbReference type="SUPFAM" id="SSF161111">
    <property type="entry name" value="Cation efflux protein transmembrane domain-like"/>
    <property type="match status" value="1"/>
</dbReference>
<dbReference type="Pfam" id="PF16916">
    <property type="entry name" value="ZT_dimer"/>
    <property type="match status" value="1"/>
</dbReference>
<sequence>MAQDEQVPFVLNTKCDSGHSTGLPKEEPHQPYIHDDITSSKMSGSTAHSSTSSSLSDPDELYRYSFSDDEDSDEDASMMLEAQKEAKRNLRRLKIAIALCGSFFIIELIGATLSGSLALLSDSFHLLTDITSFIISLTAVYLSRRAATATHTFGYHRAEVLGALFSIFLIWGLTLTLVVEAYSRLRNPIAIDGKTMSVVAGVGVCVNISLMFVLGGHDGEDSGKSGDDQEQGIKSSRTYTPSQEHTPLGSDNDHDNESAALTEKAIPLQDSDSNNTQHQRKSNLNMTAATLHVLGDLLSSIGVLTSSVLITFYPNLTYLDPICTFVFSIMVIATTVGVFKQSVSILMERVPRDMNSEDIKVAMCDIPGVLEVKSLHIWSLTTGQAAMAGTVYLQPEVRELNRASMIVAAVRKMVKKQHGIRECTIQVALHSTHSRSYHQHHAEFARDLDISSSHFYAKGGKGYSRYQIDPPARHDQEVIFSIGDDGFE</sequence>